<protein>
    <submittedName>
        <fullName evidence="2">Uncharacterized protein</fullName>
    </submittedName>
</protein>
<gene>
    <name evidence="2" type="ORF">HNR23_000233</name>
</gene>
<feature type="compositionally biased region" description="Low complexity" evidence="1">
    <location>
        <begin position="102"/>
        <end position="112"/>
    </location>
</feature>
<comment type="caution">
    <text evidence="2">The sequence shown here is derived from an EMBL/GenBank/DDBJ whole genome shotgun (WGS) entry which is preliminary data.</text>
</comment>
<evidence type="ECO:0000256" key="1">
    <source>
        <dbReference type="SAM" id="MobiDB-lite"/>
    </source>
</evidence>
<keyword evidence="3" id="KW-1185">Reference proteome</keyword>
<evidence type="ECO:0000313" key="3">
    <source>
        <dbReference type="Proteomes" id="UP000546642"/>
    </source>
</evidence>
<feature type="compositionally biased region" description="Basic and acidic residues" evidence="1">
    <location>
        <begin position="31"/>
        <end position="40"/>
    </location>
</feature>
<feature type="compositionally biased region" description="Low complexity" evidence="1">
    <location>
        <begin position="78"/>
        <end position="90"/>
    </location>
</feature>
<organism evidence="2 3">
    <name type="scientific">Nocardiopsis mwathae</name>
    <dbReference type="NCBI Taxonomy" id="1472723"/>
    <lineage>
        <taxon>Bacteria</taxon>
        <taxon>Bacillati</taxon>
        <taxon>Actinomycetota</taxon>
        <taxon>Actinomycetes</taxon>
        <taxon>Streptosporangiales</taxon>
        <taxon>Nocardiopsidaceae</taxon>
        <taxon>Nocardiopsis</taxon>
    </lineage>
</organism>
<accession>A0A7W9YDL0</accession>
<dbReference type="EMBL" id="JACHDS010000001">
    <property type="protein sequence ID" value="MBB6170173.1"/>
    <property type="molecule type" value="Genomic_DNA"/>
</dbReference>
<proteinExistence type="predicted"/>
<reference evidence="2 3" key="1">
    <citation type="submission" date="2020-08" db="EMBL/GenBank/DDBJ databases">
        <title>Sequencing the genomes of 1000 actinobacteria strains.</title>
        <authorList>
            <person name="Klenk H.-P."/>
        </authorList>
    </citation>
    <scope>NUCLEOTIDE SEQUENCE [LARGE SCALE GENOMIC DNA]</scope>
    <source>
        <strain evidence="2 3">DSM 46659</strain>
    </source>
</reference>
<evidence type="ECO:0000313" key="2">
    <source>
        <dbReference type="EMBL" id="MBB6170173.1"/>
    </source>
</evidence>
<feature type="region of interest" description="Disordered" evidence="1">
    <location>
        <begin position="14"/>
        <end position="118"/>
    </location>
</feature>
<dbReference type="Proteomes" id="UP000546642">
    <property type="component" value="Unassembled WGS sequence"/>
</dbReference>
<dbReference type="RefSeq" id="WP_184072643.1">
    <property type="nucleotide sequence ID" value="NZ_JACHDS010000001.1"/>
</dbReference>
<sequence length="118" mass="12323">MAVLNTYRAVRMCAPQGRRGCDASGIDDTAGPDRRPEAHGTGEPVRPLPESGPSSPRTLDLPAPAAGAPTRVRRAGRAPRATAPSTTEAAWPPMRPIDADHTTGPTGPTGPTARRRRA</sequence>
<dbReference type="AlphaFoldDB" id="A0A7W9YDL0"/>
<name>A0A7W9YDL0_9ACTN</name>